<comment type="caution">
    <text evidence="4">The sequence shown here is derived from an EMBL/GenBank/DDBJ whole genome shotgun (WGS) entry which is preliminary data.</text>
</comment>
<feature type="transmembrane region" description="Helical" evidence="2">
    <location>
        <begin position="9"/>
        <end position="29"/>
    </location>
</feature>
<accession>A0ABP8D6E3</accession>
<dbReference type="SMART" id="SM00637">
    <property type="entry name" value="CBD_II"/>
    <property type="match status" value="1"/>
</dbReference>
<evidence type="ECO:0000313" key="4">
    <source>
        <dbReference type="EMBL" id="GAA4248488.1"/>
    </source>
</evidence>
<keyword evidence="5" id="KW-1185">Reference proteome</keyword>
<name>A0ABP8D6E3_9ACTN</name>
<dbReference type="RefSeq" id="WP_345126071.1">
    <property type="nucleotide sequence ID" value="NZ_BAABAT010000006.1"/>
</dbReference>
<feature type="region of interest" description="Disordered" evidence="1">
    <location>
        <begin position="35"/>
        <end position="65"/>
    </location>
</feature>
<dbReference type="SUPFAM" id="SSF49384">
    <property type="entry name" value="Carbohydrate-binding domain"/>
    <property type="match status" value="1"/>
</dbReference>
<feature type="domain" description="CBM2" evidence="3">
    <location>
        <begin position="60"/>
        <end position="165"/>
    </location>
</feature>
<dbReference type="InterPro" id="IPR001919">
    <property type="entry name" value="CBD2"/>
</dbReference>
<keyword evidence="2" id="KW-0812">Transmembrane</keyword>
<evidence type="ECO:0000256" key="1">
    <source>
        <dbReference type="SAM" id="MobiDB-lite"/>
    </source>
</evidence>
<dbReference type="EMBL" id="BAABAT010000006">
    <property type="protein sequence ID" value="GAA4248488.1"/>
    <property type="molecule type" value="Genomic_DNA"/>
</dbReference>
<dbReference type="InterPro" id="IPR008965">
    <property type="entry name" value="CBM2/CBM3_carb-bd_dom_sf"/>
</dbReference>
<protein>
    <recommendedName>
        <fullName evidence="3">CBM2 domain-containing protein</fullName>
    </recommendedName>
</protein>
<sequence>MWHLTRDRVLMITAAVMTVVAGTMTVLYVTKGDDSSRPMTTMAGTSGPPASPRGGPSAKGTAPPGTVKAAYAVRSKWKDGFNAEVTLTNLGSQPLTGWMVQLELPKGVDVTSTWGAKAESQPGRLVLRSQAYNTYLEAGGAIRMGFEAKGDAAQPTSCSVNGSPC</sequence>
<keyword evidence="2" id="KW-1133">Transmembrane helix</keyword>
<feature type="compositionally biased region" description="Low complexity" evidence="1">
    <location>
        <begin position="43"/>
        <end position="58"/>
    </location>
</feature>
<evidence type="ECO:0000313" key="5">
    <source>
        <dbReference type="Proteomes" id="UP001500620"/>
    </source>
</evidence>
<dbReference type="InterPro" id="IPR012291">
    <property type="entry name" value="CBM2_carb-bd_dom_sf"/>
</dbReference>
<gene>
    <name evidence="4" type="ORF">GCM10022255_028710</name>
</gene>
<dbReference type="Gene3D" id="2.60.40.290">
    <property type="match status" value="1"/>
</dbReference>
<keyword evidence="2" id="KW-0472">Membrane</keyword>
<evidence type="ECO:0000259" key="3">
    <source>
        <dbReference type="PROSITE" id="PS51173"/>
    </source>
</evidence>
<dbReference type="Proteomes" id="UP001500620">
    <property type="component" value="Unassembled WGS sequence"/>
</dbReference>
<proteinExistence type="predicted"/>
<organism evidence="4 5">
    <name type="scientific">Dactylosporangium darangshiense</name>
    <dbReference type="NCBI Taxonomy" id="579108"/>
    <lineage>
        <taxon>Bacteria</taxon>
        <taxon>Bacillati</taxon>
        <taxon>Actinomycetota</taxon>
        <taxon>Actinomycetes</taxon>
        <taxon>Micromonosporales</taxon>
        <taxon>Micromonosporaceae</taxon>
        <taxon>Dactylosporangium</taxon>
    </lineage>
</organism>
<dbReference type="Pfam" id="PF00553">
    <property type="entry name" value="CBM_2"/>
    <property type="match status" value="1"/>
</dbReference>
<dbReference type="PROSITE" id="PS51173">
    <property type="entry name" value="CBM2"/>
    <property type="match status" value="1"/>
</dbReference>
<reference evidence="5" key="1">
    <citation type="journal article" date="2019" name="Int. J. Syst. Evol. Microbiol.">
        <title>The Global Catalogue of Microorganisms (GCM) 10K type strain sequencing project: providing services to taxonomists for standard genome sequencing and annotation.</title>
        <authorList>
            <consortium name="The Broad Institute Genomics Platform"/>
            <consortium name="The Broad Institute Genome Sequencing Center for Infectious Disease"/>
            <person name="Wu L."/>
            <person name="Ma J."/>
        </authorList>
    </citation>
    <scope>NUCLEOTIDE SEQUENCE [LARGE SCALE GENOMIC DNA]</scope>
    <source>
        <strain evidence="5">JCM 17441</strain>
    </source>
</reference>
<evidence type="ECO:0000256" key="2">
    <source>
        <dbReference type="SAM" id="Phobius"/>
    </source>
</evidence>